<sequence length="114" mass="12971">METETSHANEQPSNQEVIPETKLLRLTRARNYTHKYKIWKRIPIEDDAALALTNSTFSDMTLDHDVGKPYQPLSALVLEPYIPINYQAAISCPKAEKWKPAMADENASIIENKT</sequence>
<reference evidence="1 2" key="1">
    <citation type="submission" date="2022-05" db="EMBL/GenBank/DDBJ databases">
        <title>A multi-omics perspective on studying reproductive biology in Daphnia sinensis.</title>
        <authorList>
            <person name="Jia J."/>
        </authorList>
    </citation>
    <scope>NUCLEOTIDE SEQUENCE [LARGE SCALE GENOMIC DNA]</scope>
    <source>
        <strain evidence="1 2">WSL</strain>
    </source>
</reference>
<dbReference type="AlphaFoldDB" id="A0AAD5KJ40"/>
<keyword evidence="2" id="KW-1185">Reference proteome</keyword>
<evidence type="ECO:0000313" key="1">
    <source>
        <dbReference type="EMBL" id="KAI9552607.1"/>
    </source>
</evidence>
<protein>
    <submittedName>
        <fullName evidence="1">Uncharacterized protein</fullName>
    </submittedName>
</protein>
<comment type="caution">
    <text evidence="1">The sequence shown here is derived from an EMBL/GenBank/DDBJ whole genome shotgun (WGS) entry which is preliminary data.</text>
</comment>
<proteinExistence type="predicted"/>
<name>A0AAD5KJ40_9CRUS</name>
<organism evidence="1 2">
    <name type="scientific">Daphnia sinensis</name>
    <dbReference type="NCBI Taxonomy" id="1820382"/>
    <lineage>
        <taxon>Eukaryota</taxon>
        <taxon>Metazoa</taxon>
        <taxon>Ecdysozoa</taxon>
        <taxon>Arthropoda</taxon>
        <taxon>Crustacea</taxon>
        <taxon>Branchiopoda</taxon>
        <taxon>Diplostraca</taxon>
        <taxon>Cladocera</taxon>
        <taxon>Anomopoda</taxon>
        <taxon>Daphniidae</taxon>
        <taxon>Daphnia</taxon>
        <taxon>Daphnia similis group</taxon>
    </lineage>
</organism>
<dbReference type="EMBL" id="WJBH02000009">
    <property type="protein sequence ID" value="KAI9552607.1"/>
    <property type="molecule type" value="Genomic_DNA"/>
</dbReference>
<accession>A0AAD5KJ40</accession>
<gene>
    <name evidence="1" type="ORF">GHT06_020474</name>
</gene>
<dbReference type="Proteomes" id="UP000820818">
    <property type="component" value="Linkage Group LG9"/>
</dbReference>
<evidence type="ECO:0000313" key="2">
    <source>
        <dbReference type="Proteomes" id="UP000820818"/>
    </source>
</evidence>